<sequence>MYNRVINYREKLFLTLENLSDDCKKAYKQKPIGFGREPI</sequence>
<dbReference type="AlphaFoldDB" id="X1FFL4"/>
<protein>
    <submittedName>
        <fullName evidence="1">Uncharacterized protein</fullName>
    </submittedName>
</protein>
<reference evidence="1" key="1">
    <citation type="journal article" date="2014" name="Front. Microbiol.">
        <title>High frequency of phylogenetically diverse reductive dehalogenase-homologous genes in deep subseafloor sedimentary metagenomes.</title>
        <authorList>
            <person name="Kawai M."/>
            <person name="Futagami T."/>
            <person name="Toyoda A."/>
            <person name="Takaki Y."/>
            <person name="Nishi S."/>
            <person name="Hori S."/>
            <person name="Arai W."/>
            <person name="Tsubouchi T."/>
            <person name="Morono Y."/>
            <person name="Uchiyama I."/>
            <person name="Ito T."/>
            <person name="Fujiyama A."/>
            <person name="Inagaki F."/>
            <person name="Takami H."/>
        </authorList>
    </citation>
    <scope>NUCLEOTIDE SEQUENCE</scope>
    <source>
        <strain evidence="1">Expedition CK06-06</strain>
    </source>
</reference>
<gene>
    <name evidence="1" type="ORF">S03H2_14508</name>
</gene>
<evidence type="ECO:0000313" key="1">
    <source>
        <dbReference type="EMBL" id="GAH44426.1"/>
    </source>
</evidence>
<dbReference type="EMBL" id="BARU01007360">
    <property type="protein sequence ID" value="GAH44426.1"/>
    <property type="molecule type" value="Genomic_DNA"/>
</dbReference>
<comment type="caution">
    <text evidence="1">The sequence shown here is derived from an EMBL/GenBank/DDBJ whole genome shotgun (WGS) entry which is preliminary data.</text>
</comment>
<name>X1FFL4_9ZZZZ</name>
<organism evidence="1">
    <name type="scientific">marine sediment metagenome</name>
    <dbReference type="NCBI Taxonomy" id="412755"/>
    <lineage>
        <taxon>unclassified sequences</taxon>
        <taxon>metagenomes</taxon>
        <taxon>ecological metagenomes</taxon>
    </lineage>
</organism>
<accession>X1FFL4</accession>
<proteinExistence type="predicted"/>